<dbReference type="Gene3D" id="3.40.50.300">
    <property type="entry name" value="P-loop containing nucleotide triphosphate hydrolases"/>
    <property type="match status" value="1"/>
</dbReference>
<accession>A0A6H1UBQ8</accession>
<feature type="transmembrane region" description="Helical" evidence="8">
    <location>
        <begin position="68"/>
        <end position="89"/>
    </location>
</feature>
<reference evidence="11 12" key="1">
    <citation type="submission" date="2020-04" db="EMBL/GenBank/DDBJ databases">
        <title>Ferrimonas sp. S7 isolated from sea water.</title>
        <authorList>
            <person name="Bae S.S."/>
            <person name="Baek K."/>
        </authorList>
    </citation>
    <scope>NUCLEOTIDE SEQUENCE [LARGE SCALE GENOMIC DNA]</scope>
    <source>
        <strain evidence="11 12">S7</strain>
    </source>
</reference>
<evidence type="ECO:0000313" key="11">
    <source>
        <dbReference type="EMBL" id="QIZ76495.1"/>
    </source>
</evidence>
<evidence type="ECO:0000256" key="8">
    <source>
        <dbReference type="SAM" id="Phobius"/>
    </source>
</evidence>
<dbReference type="PROSITE" id="PS00211">
    <property type="entry name" value="ABC_TRANSPORTER_1"/>
    <property type="match status" value="1"/>
</dbReference>
<dbReference type="PROSITE" id="PS50929">
    <property type="entry name" value="ABC_TM1F"/>
    <property type="match status" value="1"/>
</dbReference>
<evidence type="ECO:0000256" key="1">
    <source>
        <dbReference type="ARBA" id="ARBA00004651"/>
    </source>
</evidence>
<evidence type="ECO:0000313" key="12">
    <source>
        <dbReference type="Proteomes" id="UP000501602"/>
    </source>
</evidence>
<dbReference type="InterPro" id="IPR003593">
    <property type="entry name" value="AAA+_ATPase"/>
</dbReference>
<feature type="transmembrane region" description="Helical" evidence="8">
    <location>
        <begin position="293"/>
        <end position="314"/>
    </location>
</feature>
<dbReference type="InterPro" id="IPR011527">
    <property type="entry name" value="ABC1_TM_dom"/>
</dbReference>
<feature type="transmembrane region" description="Helical" evidence="8">
    <location>
        <begin position="32"/>
        <end position="53"/>
    </location>
</feature>
<dbReference type="PANTHER" id="PTHR24221:SF632">
    <property type="entry name" value="ATP-DEPENDENT LIPID A-CORE FLIPPASE"/>
    <property type="match status" value="1"/>
</dbReference>
<comment type="subcellular location">
    <subcellularLocation>
        <location evidence="1">Cell membrane</location>
        <topology evidence="1">Multi-pass membrane protein</topology>
    </subcellularLocation>
</comment>
<name>A0A6H1UBQ8_9GAMM</name>
<evidence type="ECO:0000259" key="9">
    <source>
        <dbReference type="PROSITE" id="PS50893"/>
    </source>
</evidence>
<dbReference type="AlphaFoldDB" id="A0A6H1UBQ8"/>
<dbReference type="InterPro" id="IPR003439">
    <property type="entry name" value="ABC_transporter-like_ATP-bd"/>
</dbReference>
<dbReference type="Pfam" id="PF00005">
    <property type="entry name" value="ABC_tran"/>
    <property type="match status" value="1"/>
</dbReference>
<evidence type="ECO:0000256" key="3">
    <source>
        <dbReference type="ARBA" id="ARBA00022692"/>
    </source>
</evidence>
<dbReference type="SMART" id="SM00382">
    <property type="entry name" value="AAA"/>
    <property type="match status" value="1"/>
</dbReference>
<feature type="domain" description="ABC transporter" evidence="9">
    <location>
        <begin position="353"/>
        <end position="587"/>
    </location>
</feature>
<dbReference type="GO" id="GO:0034040">
    <property type="term" value="F:ATPase-coupled lipid transmembrane transporter activity"/>
    <property type="evidence" value="ECO:0007669"/>
    <property type="project" value="TreeGrafter"/>
</dbReference>
<feature type="transmembrane region" description="Helical" evidence="8">
    <location>
        <begin position="255"/>
        <end position="281"/>
    </location>
</feature>
<keyword evidence="4" id="KW-0547">Nucleotide-binding</keyword>
<keyword evidence="2" id="KW-0813">Transport</keyword>
<dbReference type="PANTHER" id="PTHR24221">
    <property type="entry name" value="ATP-BINDING CASSETTE SUB-FAMILY B"/>
    <property type="match status" value="1"/>
</dbReference>
<dbReference type="InterPro" id="IPR017871">
    <property type="entry name" value="ABC_transporter-like_CS"/>
</dbReference>
<dbReference type="KEGG" id="fes:HER31_06235"/>
<keyword evidence="5 11" id="KW-0067">ATP-binding</keyword>
<gene>
    <name evidence="11" type="ORF">HER31_06235</name>
</gene>
<dbReference type="InterPro" id="IPR027417">
    <property type="entry name" value="P-loop_NTPase"/>
</dbReference>
<dbReference type="InterPro" id="IPR039421">
    <property type="entry name" value="Type_1_exporter"/>
</dbReference>
<evidence type="ECO:0000259" key="10">
    <source>
        <dbReference type="PROSITE" id="PS50929"/>
    </source>
</evidence>
<dbReference type="Gene3D" id="1.20.1560.10">
    <property type="entry name" value="ABC transporter type 1, transmembrane domain"/>
    <property type="match status" value="1"/>
</dbReference>
<evidence type="ECO:0000256" key="6">
    <source>
        <dbReference type="ARBA" id="ARBA00022989"/>
    </source>
</evidence>
<evidence type="ECO:0000256" key="4">
    <source>
        <dbReference type="ARBA" id="ARBA00022741"/>
    </source>
</evidence>
<dbReference type="RefSeq" id="WP_168659757.1">
    <property type="nucleotide sequence ID" value="NZ_CP051180.1"/>
</dbReference>
<dbReference type="PROSITE" id="PS50893">
    <property type="entry name" value="ABC_TRANSPORTER_2"/>
    <property type="match status" value="1"/>
</dbReference>
<dbReference type="InterPro" id="IPR036640">
    <property type="entry name" value="ABC1_TM_sf"/>
</dbReference>
<keyword evidence="7 8" id="KW-0472">Membrane</keyword>
<organism evidence="11 12">
    <name type="scientific">Ferrimonas lipolytica</name>
    <dbReference type="NCBI Taxonomy" id="2724191"/>
    <lineage>
        <taxon>Bacteria</taxon>
        <taxon>Pseudomonadati</taxon>
        <taxon>Pseudomonadota</taxon>
        <taxon>Gammaproteobacteria</taxon>
        <taxon>Alteromonadales</taxon>
        <taxon>Ferrimonadaceae</taxon>
        <taxon>Ferrimonas</taxon>
    </lineage>
</organism>
<keyword evidence="6 8" id="KW-1133">Transmembrane helix</keyword>
<dbReference type="SUPFAM" id="SSF90123">
    <property type="entry name" value="ABC transporter transmembrane region"/>
    <property type="match status" value="1"/>
</dbReference>
<dbReference type="Proteomes" id="UP000501602">
    <property type="component" value="Chromosome"/>
</dbReference>
<evidence type="ECO:0000256" key="7">
    <source>
        <dbReference type="ARBA" id="ARBA00023136"/>
    </source>
</evidence>
<dbReference type="GO" id="GO:0140359">
    <property type="term" value="F:ABC-type transporter activity"/>
    <property type="evidence" value="ECO:0007669"/>
    <property type="project" value="InterPro"/>
</dbReference>
<evidence type="ECO:0000256" key="5">
    <source>
        <dbReference type="ARBA" id="ARBA00022840"/>
    </source>
</evidence>
<keyword evidence="12" id="KW-1185">Reference proteome</keyword>
<dbReference type="FunFam" id="3.40.50.300:FF:000186">
    <property type="entry name" value="ATP-binding cassette sub-family B member 7, mitochondrial"/>
    <property type="match status" value="1"/>
</dbReference>
<dbReference type="EMBL" id="CP051180">
    <property type="protein sequence ID" value="QIZ76495.1"/>
    <property type="molecule type" value="Genomic_DNA"/>
</dbReference>
<keyword evidence="3 8" id="KW-0812">Transmembrane</keyword>
<dbReference type="Pfam" id="PF00664">
    <property type="entry name" value="ABC_membrane"/>
    <property type="match status" value="1"/>
</dbReference>
<protein>
    <submittedName>
        <fullName evidence="11">ABC transporter ATP-binding protein/permease</fullName>
    </submittedName>
</protein>
<feature type="transmembrane region" description="Helical" evidence="8">
    <location>
        <begin position="175"/>
        <end position="195"/>
    </location>
</feature>
<feature type="transmembrane region" description="Helical" evidence="8">
    <location>
        <begin position="145"/>
        <end position="169"/>
    </location>
</feature>
<proteinExistence type="predicted"/>
<dbReference type="GO" id="GO:0016887">
    <property type="term" value="F:ATP hydrolysis activity"/>
    <property type="evidence" value="ECO:0007669"/>
    <property type="project" value="InterPro"/>
</dbReference>
<dbReference type="CDD" id="cd18582">
    <property type="entry name" value="ABC_6TM_ATM1_ABCB7"/>
    <property type="match status" value="1"/>
</dbReference>
<feature type="domain" description="ABC transmembrane type-1" evidence="10">
    <location>
        <begin position="33"/>
        <end position="319"/>
    </location>
</feature>
<dbReference type="GO" id="GO:0005524">
    <property type="term" value="F:ATP binding"/>
    <property type="evidence" value="ECO:0007669"/>
    <property type="project" value="UniProtKB-KW"/>
</dbReference>
<dbReference type="SUPFAM" id="SSF52540">
    <property type="entry name" value="P-loop containing nucleoside triphosphate hydrolases"/>
    <property type="match status" value="1"/>
</dbReference>
<sequence length="596" mass="65712">MRGSGTYVHYSEVNWRTLGSLLPYLMEFRGRVLLALLCLVAAKVASVGLPFILKEVIDNLDGQRTLEVVAMPLALLVAYGVVRFANVLFGELRDTLFGRVTERAMRRVGLKVFSHLHNLDLAFHLNRQTGGLSREIERGVNGISFLMRFMVFNIGPTLLEVGLVIGLLWKNYQGGYALIVFIAVVLYISFSVVATEWRTSFVRQMNAAESASSTRAIDSLINFETVKYFANEQNEADAYDEGLAKWEQARRKNRLSLFALNGGQSLIIAIAMTSAMVLAASDVLNGAMTLGDFALINAFMMQVFMPLGFLGFVYREMKGSMANIEKMFGLLAVAPTVQDKPKASQLNAHDGSVTFNNVSFRYQAQRPILTGLSFTAKPMQKVALVGASGAGKSTISKLLLRFYDVDSGSVEIDGQDIRDVSQYSLRKAIGVVPQDTVLFNNTILENVRYGRLDATDAEVMAALKIAHLEEFVKTLPDGLATKVGERGLKLSGGEKQRVAIARAVLKRPKIMVFDEATSSLDSRSEQSILAALADVSQRQTTLVIAHRLSTIVDADQILVIGEGQIIEQGDHHSLLERDGAYTKLWRFQQNHSVDPI</sequence>
<evidence type="ECO:0000256" key="2">
    <source>
        <dbReference type="ARBA" id="ARBA00022448"/>
    </source>
</evidence>
<dbReference type="GO" id="GO:0005886">
    <property type="term" value="C:plasma membrane"/>
    <property type="evidence" value="ECO:0007669"/>
    <property type="project" value="UniProtKB-SubCell"/>
</dbReference>